<dbReference type="InterPro" id="IPR018181">
    <property type="entry name" value="Heat_shock_70_CS"/>
</dbReference>
<dbReference type="Gene3D" id="3.90.640.10">
    <property type="entry name" value="Actin, Chain A, domain 4"/>
    <property type="match status" value="1"/>
</dbReference>
<evidence type="ECO:0000313" key="4">
    <source>
        <dbReference type="EMBL" id="RDH87681.1"/>
    </source>
</evidence>
<dbReference type="SUPFAM" id="SSF53067">
    <property type="entry name" value="Actin-like ATPase domain"/>
    <property type="match status" value="2"/>
</dbReference>
<evidence type="ECO:0000256" key="1">
    <source>
        <dbReference type="ARBA" id="ARBA00007381"/>
    </source>
</evidence>
<dbReference type="InterPro" id="IPR013126">
    <property type="entry name" value="Hsp_70_fam"/>
</dbReference>
<dbReference type="PRINTS" id="PR00301">
    <property type="entry name" value="HEATSHOCK70"/>
</dbReference>
<keyword evidence="5" id="KW-1185">Reference proteome</keyword>
<proteinExistence type="inferred from homology"/>
<evidence type="ECO:0000313" key="5">
    <source>
        <dbReference type="Proteomes" id="UP000254771"/>
    </source>
</evidence>
<keyword evidence="2" id="KW-0547">Nucleotide-binding</keyword>
<dbReference type="AlphaFoldDB" id="A0A370DSZ9"/>
<dbReference type="CDD" id="cd24029">
    <property type="entry name" value="ASKHA_NBD_HSP70_DnaK_HscA_HscC"/>
    <property type="match status" value="1"/>
</dbReference>
<dbReference type="PROSITE" id="PS00297">
    <property type="entry name" value="HSP70_1"/>
    <property type="match status" value="1"/>
</dbReference>
<organism evidence="4 5">
    <name type="scientific">endosymbiont of Escarpia spicata</name>
    <dbReference type="NCBI Taxonomy" id="2200908"/>
    <lineage>
        <taxon>Bacteria</taxon>
        <taxon>Pseudomonadati</taxon>
        <taxon>Pseudomonadota</taxon>
        <taxon>Gammaproteobacteria</taxon>
        <taxon>sulfur-oxidizing symbionts</taxon>
    </lineage>
</organism>
<dbReference type="GO" id="GO:0005524">
    <property type="term" value="F:ATP binding"/>
    <property type="evidence" value="ECO:0007669"/>
    <property type="project" value="UniProtKB-KW"/>
</dbReference>
<sequence length="831" mass="91112">MKNFVGIDLGTTNSAICSYDGSDTRVWKSPQQNDVTPSAIYIDRRGNKQIGFNAYNMAPQSPDNSAMLFKRLMGTSTPINLPAVNITMTPEECSAEILKVLFGYLPEEIRNDPDTGTVITVPAAFNQMQKDATMQAASMAGLGKVGIMQEPVAAVMSVMRARNTDGMFLIYDLGGGTLDIAIAESLGGRVNLLAHGGIAMCGGRDFDRVLVDNVVRPWLLENFDLPEDFSVNPSFKSLIRLATWATERAKIELSAREDSVISLSETEARVRDLSENEVYLDIPLQRDTYDKLIAERVGESIESARETLNKAGLSPHDLERIVFVGGPTNYKMLRDKVAFELGIPGSTDVNPMTAVAEGASLFAESIDWGSQNRSRKSTRGQISSGGGLELSFNYIARTPDVKAKIAVQLAGQAASGSEFQIDSVDTGWTSGRMPLKHGATLDVSLTKTSENTFKVFVFDSVGGPIALEQDSIVITRTAATVDAIPASHSIAIAVLDKVGGPQVLEYLVKSGDSLPKKGSKTFKAAESLKAGSTGSLNFALWEGEIEDPITDNRPIGVLKISGSDFDDGVIPAGADLACEYEILDSGNIIIEVSVPCIGGTFHSGKNFYSRQEGQLDYTAAATMVVEEGERTLHRIDEINDVVDNPKLDQARQKLESAASLDPEEAETENSQEAMEKVLEARRLLAQVRKEHLKEIRQIDLDYVVSFFDEHIRQHARPSEASGFDNLAKTAQRSIDRNDKDFEHHLDELKGKNFEILWRQDWFVVERFKWMVSSPHLFADKHRFEELAQVGTQLMRSDDIEKLRAVVAQLSMIQIGGGPDNEMFDVANIIRG</sequence>
<keyword evidence="3" id="KW-0067">ATP-binding</keyword>
<dbReference type="Proteomes" id="UP000254771">
    <property type="component" value="Unassembled WGS sequence"/>
</dbReference>
<dbReference type="InterPro" id="IPR043129">
    <property type="entry name" value="ATPase_NBD"/>
</dbReference>
<comment type="caution">
    <text evidence="4">The sequence shown here is derived from an EMBL/GenBank/DDBJ whole genome shotgun (WGS) entry which is preliminary data.</text>
</comment>
<name>A0A370DSZ9_9GAMM</name>
<comment type="similarity">
    <text evidence="1">Belongs to the heat shock protein 70 family.</text>
</comment>
<evidence type="ECO:0000256" key="2">
    <source>
        <dbReference type="ARBA" id="ARBA00022741"/>
    </source>
</evidence>
<reference evidence="4 5" key="1">
    <citation type="journal article" date="2018" name="ISME J.">
        <title>Endosymbiont genomes yield clues of tubeworm success.</title>
        <authorList>
            <person name="Li Y."/>
            <person name="Liles M.R."/>
            <person name="Halanych K.M."/>
        </authorList>
    </citation>
    <scope>NUCLEOTIDE SEQUENCE [LARGE SCALE GENOMIC DNA]</scope>
    <source>
        <strain evidence="4">A1462</strain>
    </source>
</reference>
<gene>
    <name evidence="4" type="ORF">DIZ78_03750</name>
</gene>
<evidence type="ECO:0000256" key="3">
    <source>
        <dbReference type="ARBA" id="ARBA00022840"/>
    </source>
</evidence>
<dbReference type="Gene3D" id="3.30.420.40">
    <property type="match status" value="2"/>
</dbReference>
<dbReference type="Pfam" id="PF00012">
    <property type="entry name" value="HSP70"/>
    <property type="match status" value="1"/>
</dbReference>
<dbReference type="GO" id="GO:0140662">
    <property type="term" value="F:ATP-dependent protein folding chaperone"/>
    <property type="evidence" value="ECO:0007669"/>
    <property type="project" value="InterPro"/>
</dbReference>
<accession>A0A370DSZ9</accession>
<dbReference type="EMBL" id="QFXE01000005">
    <property type="protein sequence ID" value="RDH87681.1"/>
    <property type="molecule type" value="Genomic_DNA"/>
</dbReference>
<protein>
    <submittedName>
        <fullName evidence="4">Heat-shock protein Hsp70</fullName>
    </submittedName>
</protein>
<dbReference type="PANTHER" id="PTHR19375">
    <property type="entry name" value="HEAT SHOCK PROTEIN 70KDA"/>
    <property type="match status" value="1"/>
</dbReference>